<feature type="chain" id="PRO_5025373183" evidence="1">
    <location>
        <begin position="23"/>
        <end position="241"/>
    </location>
</feature>
<feature type="signal peptide" evidence="1">
    <location>
        <begin position="1"/>
        <end position="22"/>
    </location>
</feature>
<protein>
    <submittedName>
        <fullName evidence="2">Uncharacterized protein</fullName>
    </submittedName>
</protein>
<name>A0A6A3ASV6_HIBSY</name>
<keyword evidence="3" id="KW-1185">Reference proteome</keyword>
<sequence length="241" mass="26531">MKIPSVFSVLLRCLVLPAMVRLQGWSMAFIAIDGVALDRSQWCPSWLRRRRGAIGGRVGIAWSLGYHNPRVYYWRALDRWILPDLTAEIEAAGMKMQNLEVLKTSCTEGLTDDPKALKTSKSSRGFLETSCTAGLTDDPKALKTSKAPEGFLETSCTVGLTDDPKALKTSKAPEAFLETSCTEGLTDDPKALKTSKSPEGFLETSCTVGLTDDPTALKTSKSSRRLFGNIMHCRTYMTLRL</sequence>
<proteinExistence type="predicted"/>
<comment type="caution">
    <text evidence="2">The sequence shown here is derived from an EMBL/GenBank/DDBJ whole genome shotgun (WGS) entry which is preliminary data.</text>
</comment>
<gene>
    <name evidence="2" type="ORF">F3Y22_tig00110387pilonHSYRG00020</name>
</gene>
<evidence type="ECO:0000256" key="1">
    <source>
        <dbReference type="SAM" id="SignalP"/>
    </source>
</evidence>
<evidence type="ECO:0000313" key="2">
    <source>
        <dbReference type="EMBL" id="KAE8706863.1"/>
    </source>
</evidence>
<dbReference type="EMBL" id="VEPZ02000966">
    <property type="protein sequence ID" value="KAE8706863.1"/>
    <property type="molecule type" value="Genomic_DNA"/>
</dbReference>
<evidence type="ECO:0000313" key="3">
    <source>
        <dbReference type="Proteomes" id="UP000436088"/>
    </source>
</evidence>
<accession>A0A6A3ASV6</accession>
<dbReference type="Proteomes" id="UP000436088">
    <property type="component" value="Unassembled WGS sequence"/>
</dbReference>
<reference evidence="2" key="1">
    <citation type="submission" date="2019-09" db="EMBL/GenBank/DDBJ databases">
        <title>Draft genome information of white flower Hibiscus syriacus.</title>
        <authorList>
            <person name="Kim Y.-M."/>
        </authorList>
    </citation>
    <scope>NUCLEOTIDE SEQUENCE [LARGE SCALE GENOMIC DNA]</scope>
    <source>
        <strain evidence="2">YM2019G1</strain>
    </source>
</reference>
<dbReference type="AlphaFoldDB" id="A0A6A3ASV6"/>
<keyword evidence="1" id="KW-0732">Signal</keyword>
<organism evidence="2 3">
    <name type="scientific">Hibiscus syriacus</name>
    <name type="common">Rose of Sharon</name>
    <dbReference type="NCBI Taxonomy" id="106335"/>
    <lineage>
        <taxon>Eukaryota</taxon>
        <taxon>Viridiplantae</taxon>
        <taxon>Streptophyta</taxon>
        <taxon>Embryophyta</taxon>
        <taxon>Tracheophyta</taxon>
        <taxon>Spermatophyta</taxon>
        <taxon>Magnoliopsida</taxon>
        <taxon>eudicotyledons</taxon>
        <taxon>Gunneridae</taxon>
        <taxon>Pentapetalae</taxon>
        <taxon>rosids</taxon>
        <taxon>malvids</taxon>
        <taxon>Malvales</taxon>
        <taxon>Malvaceae</taxon>
        <taxon>Malvoideae</taxon>
        <taxon>Hibiscus</taxon>
    </lineage>
</organism>